<dbReference type="EMBL" id="BTGU01000001">
    <property type="protein sequence ID" value="GMN24650.1"/>
    <property type="molecule type" value="Genomic_DNA"/>
</dbReference>
<dbReference type="PANTHER" id="PTHR24186:SF36">
    <property type="entry name" value="SERINE_THREONINE-PROTEIN PHOSPHATASE 6 REGULATORY ANKYRIN REPEAT SUBUNIT A-LIKE"/>
    <property type="match status" value="1"/>
</dbReference>
<evidence type="ECO:0000256" key="6">
    <source>
        <dbReference type="ARBA" id="ARBA00023136"/>
    </source>
</evidence>
<reference evidence="10" key="1">
    <citation type="submission" date="2023-07" db="EMBL/GenBank/DDBJ databases">
        <title>draft genome sequence of fig (Ficus carica).</title>
        <authorList>
            <person name="Takahashi T."/>
            <person name="Nishimura K."/>
        </authorList>
    </citation>
    <scope>NUCLEOTIDE SEQUENCE</scope>
</reference>
<evidence type="ECO:0000256" key="7">
    <source>
        <dbReference type="PROSITE-ProRule" id="PRU00023"/>
    </source>
</evidence>
<dbReference type="PROSITE" id="PS50088">
    <property type="entry name" value="ANK_REPEAT"/>
    <property type="match status" value="1"/>
</dbReference>
<dbReference type="Pfam" id="PF00023">
    <property type="entry name" value="Ank"/>
    <property type="match status" value="1"/>
</dbReference>
<evidence type="ECO:0000256" key="1">
    <source>
        <dbReference type="ARBA" id="ARBA00004141"/>
    </source>
</evidence>
<keyword evidence="5 7" id="KW-0040">ANK repeat</keyword>
<dbReference type="PANTHER" id="PTHR24186">
    <property type="entry name" value="PROTEIN PHOSPHATASE 1 REGULATORY SUBUNIT"/>
    <property type="match status" value="1"/>
</dbReference>
<evidence type="ECO:0000256" key="4">
    <source>
        <dbReference type="ARBA" id="ARBA00022989"/>
    </source>
</evidence>
<evidence type="ECO:0000256" key="5">
    <source>
        <dbReference type="ARBA" id="ARBA00023043"/>
    </source>
</evidence>
<keyword evidence="6 8" id="KW-0472">Membrane</keyword>
<dbReference type="Pfam" id="PF13962">
    <property type="entry name" value="PGG"/>
    <property type="match status" value="1"/>
</dbReference>
<proteinExistence type="predicted"/>
<dbReference type="GO" id="GO:0005886">
    <property type="term" value="C:plasma membrane"/>
    <property type="evidence" value="ECO:0007669"/>
    <property type="project" value="TreeGrafter"/>
</dbReference>
<comment type="subcellular location">
    <subcellularLocation>
        <location evidence="1">Membrane</location>
        <topology evidence="1">Multi-pass membrane protein</topology>
    </subcellularLocation>
</comment>
<feature type="transmembrane region" description="Helical" evidence="8">
    <location>
        <begin position="408"/>
        <end position="428"/>
    </location>
</feature>
<keyword evidence="2 8" id="KW-0812">Transmembrane</keyword>
<feature type="domain" description="PGG" evidence="9">
    <location>
        <begin position="360"/>
        <end position="471"/>
    </location>
</feature>
<keyword evidence="11" id="KW-1185">Reference proteome</keyword>
<protein>
    <recommendedName>
        <fullName evidence="9">PGG domain-containing protein</fullName>
    </recommendedName>
</protein>
<dbReference type="SMART" id="SM00248">
    <property type="entry name" value="ANK"/>
    <property type="match status" value="3"/>
</dbReference>
<dbReference type="AlphaFoldDB" id="A0AA87Z3Q6"/>
<dbReference type="PROSITE" id="PS50297">
    <property type="entry name" value="ANK_REP_REGION"/>
    <property type="match status" value="1"/>
</dbReference>
<gene>
    <name evidence="10" type="ORF">TIFTF001_000641</name>
</gene>
<organism evidence="10 11">
    <name type="scientific">Ficus carica</name>
    <name type="common">Common fig</name>
    <dbReference type="NCBI Taxonomy" id="3494"/>
    <lineage>
        <taxon>Eukaryota</taxon>
        <taxon>Viridiplantae</taxon>
        <taxon>Streptophyta</taxon>
        <taxon>Embryophyta</taxon>
        <taxon>Tracheophyta</taxon>
        <taxon>Spermatophyta</taxon>
        <taxon>Magnoliopsida</taxon>
        <taxon>eudicotyledons</taxon>
        <taxon>Gunneridae</taxon>
        <taxon>Pentapetalae</taxon>
        <taxon>rosids</taxon>
        <taxon>fabids</taxon>
        <taxon>Rosales</taxon>
        <taxon>Moraceae</taxon>
        <taxon>Ficeae</taxon>
        <taxon>Ficus</taxon>
    </lineage>
</organism>
<dbReference type="InterPro" id="IPR036770">
    <property type="entry name" value="Ankyrin_rpt-contain_sf"/>
</dbReference>
<sequence length="514" mass="56679">MASSSINNLPMEEPCTEYSVESDVSWEAAKAKIGPAINRNTRTLAHDETNKKNKTDDSEEALRLVSVKAGIELFIGISETISANDQKSACSGDACGKSVEMVLEKCPELLMKANKKEETPLHLAARYGNKRVLKLLIERAKALYNKDMAKADAEDGLSNPDHYRYPPNRAGKIPLFTADERGYNRVMFEILRRCSSPPNGDPHARNALHAAAIVGDQDLEDKTALHIAAWKGHEKIMMDIILECSECLQAITDEYSLSHLLNATDHNGNTPLHLIASARTITEVDVRILLAFLDLSRVDHKLPLNRKNQNALDIYNKMLSASHKGKHRLKKQKKANIIPRRRSDDEKENVEEIVDSVADIEKAQESTLGTAALIATVTFTAAFTMPGGYASSDGARKAGTPILAKSNAFQVFILVDTIALAVSSWAVYYHILVVLSKSKLKKVKFYDKAVYLTTYAMISILIAFVTGTYVVLETSKSSLAISVCIIGTSVAFLYSMLGFHKFEKLEGSCRKDAT</sequence>
<dbReference type="SUPFAM" id="SSF48403">
    <property type="entry name" value="Ankyrin repeat"/>
    <property type="match status" value="1"/>
</dbReference>
<feature type="transmembrane region" description="Helical" evidence="8">
    <location>
        <begin position="449"/>
        <end position="472"/>
    </location>
</feature>
<evidence type="ECO:0000313" key="10">
    <source>
        <dbReference type="EMBL" id="GMN24650.1"/>
    </source>
</evidence>
<dbReference type="Proteomes" id="UP001187192">
    <property type="component" value="Unassembled WGS sequence"/>
</dbReference>
<dbReference type="InterPro" id="IPR026961">
    <property type="entry name" value="PGG_dom"/>
</dbReference>
<evidence type="ECO:0000256" key="2">
    <source>
        <dbReference type="ARBA" id="ARBA00022692"/>
    </source>
</evidence>
<evidence type="ECO:0000259" key="9">
    <source>
        <dbReference type="Pfam" id="PF13962"/>
    </source>
</evidence>
<dbReference type="Gene3D" id="1.25.40.20">
    <property type="entry name" value="Ankyrin repeat-containing domain"/>
    <property type="match status" value="2"/>
</dbReference>
<feature type="transmembrane region" description="Helical" evidence="8">
    <location>
        <begin position="478"/>
        <end position="497"/>
    </location>
</feature>
<evidence type="ECO:0000313" key="11">
    <source>
        <dbReference type="Proteomes" id="UP001187192"/>
    </source>
</evidence>
<accession>A0AA87Z3Q6</accession>
<comment type="caution">
    <text evidence="10">The sequence shown here is derived from an EMBL/GenBank/DDBJ whole genome shotgun (WGS) entry which is preliminary data.</text>
</comment>
<name>A0AA87Z3Q6_FICCA</name>
<keyword evidence="3" id="KW-0677">Repeat</keyword>
<dbReference type="InterPro" id="IPR002110">
    <property type="entry name" value="Ankyrin_rpt"/>
</dbReference>
<feature type="repeat" description="ANK" evidence="7">
    <location>
        <begin position="116"/>
        <end position="148"/>
    </location>
</feature>
<evidence type="ECO:0000256" key="3">
    <source>
        <dbReference type="ARBA" id="ARBA00022737"/>
    </source>
</evidence>
<evidence type="ECO:0000256" key="8">
    <source>
        <dbReference type="SAM" id="Phobius"/>
    </source>
</evidence>
<keyword evidence="4 8" id="KW-1133">Transmembrane helix</keyword>